<dbReference type="InterPro" id="IPR022781">
    <property type="entry name" value="Flagellar_biosynth_FliO"/>
</dbReference>
<evidence type="ECO:0008006" key="12">
    <source>
        <dbReference type="Google" id="ProtNLM"/>
    </source>
</evidence>
<accession>A0A364NT41</accession>
<name>A0A364NT41_9PROT</name>
<dbReference type="GO" id="GO:0044781">
    <property type="term" value="P:bacterial-type flagellum organization"/>
    <property type="evidence" value="ECO:0007669"/>
    <property type="project" value="InterPro"/>
</dbReference>
<keyword evidence="4 9" id="KW-0812">Transmembrane</keyword>
<comment type="subcellular location">
    <subcellularLocation>
        <location evidence="1">Bacterial flagellum basal body</location>
    </subcellularLocation>
    <subcellularLocation>
        <location evidence="2">Cell membrane</location>
    </subcellularLocation>
</comment>
<evidence type="ECO:0000256" key="7">
    <source>
        <dbReference type="ARBA" id="ARBA00023143"/>
    </source>
</evidence>
<gene>
    <name evidence="10" type="ORF">CU669_19805</name>
</gene>
<organism evidence="10 11">
    <name type="scientific">Paramagnetospirillum kuznetsovii</name>
    <dbReference type="NCBI Taxonomy" id="2053833"/>
    <lineage>
        <taxon>Bacteria</taxon>
        <taxon>Pseudomonadati</taxon>
        <taxon>Pseudomonadota</taxon>
        <taxon>Alphaproteobacteria</taxon>
        <taxon>Rhodospirillales</taxon>
        <taxon>Magnetospirillaceae</taxon>
        <taxon>Paramagnetospirillum</taxon>
    </lineage>
</organism>
<keyword evidence="7" id="KW-0975">Bacterial flagellum</keyword>
<sequence length="105" mass="11475">MDASTYLRFLVSLTLVLGAIFFVAWAVRRWGGGLVLPRPARGASGARRLALVDALPLDGKRRLVLVRRDDREHLLLLGAEGDLVIERNCAAPCFQLPKPQPEAGS</sequence>
<evidence type="ECO:0000256" key="9">
    <source>
        <dbReference type="SAM" id="Phobius"/>
    </source>
</evidence>
<dbReference type="InterPro" id="IPR052205">
    <property type="entry name" value="FliO/MopB"/>
</dbReference>
<evidence type="ECO:0000256" key="2">
    <source>
        <dbReference type="ARBA" id="ARBA00004236"/>
    </source>
</evidence>
<comment type="similarity">
    <text evidence="8">Belongs to the FliO/MopB family.</text>
</comment>
<feature type="transmembrane region" description="Helical" evidence="9">
    <location>
        <begin position="6"/>
        <end position="27"/>
    </location>
</feature>
<evidence type="ECO:0000313" key="11">
    <source>
        <dbReference type="Proteomes" id="UP000251075"/>
    </source>
</evidence>
<comment type="caution">
    <text evidence="10">The sequence shown here is derived from an EMBL/GenBank/DDBJ whole genome shotgun (WGS) entry which is preliminary data.</text>
</comment>
<evidence type="ECO:0000256" key="8">
    <source>
        <dbReference type="ARBA" id="ARBA00037937"/>
    </source>
</evidence>
<dbReference type="GO" id="GO:0005886">
    <property type="term" value="C:plasma membrane"/>
    <property type="evidence" value="ECO:0007669"/>
    <property type="project" value="UniProtKB-SubCell"/>
</dbReference>
<dbReference type="PANTHER" id="PTHR38766">
    <property type="entry name" value="FLAGELLAR PROTEIN FLIO"/>
    <property type="match status" value="1"/>
</dbReference>
<dbReference type="EMBL" id="PGTO01000031">
    <property type="protein sequence ID" value="RAU20180.1"/>
    <property type="molecule type" value="Genomic_DNA"/>
</dbReference>
<evidence type="ECO:0000313" key="10">
    <source>
        <dbReference type="EMBL" id="RAU20180.1"/>
    </source>
</evidence>
<dbReference type="OrthoDB" id="8456606at2"/>
<keyword evidence="5 9" id="KW-1133">Transmembrane helix</keyword>
<keyword evidence="11" id="KW-1185">Reference proteome</keyword>
<dbReference type="Pfam" id="PF04347">
    <property type="entry name" value="FliO"/>
    <property type="match status" value="1"/>
</dbReference>
<proteinExistence type="inferred from homology"/>
<dbReference type="AlphaFoldDB" id="A0A364NT41"/>
<evidence type="ECO:0000256" key="3">
    <source>
        <dbReference type="ARBA" id="ARBA00022475"/>
    </source>
</evidence>
<dbReference type="PANTHER" id="PTHR38766:SF1">
    <property type="entry name" value="FLAGELLAR PROTEIN FLIO"/>
    <property type="match status" value="1"/>
</dbReference>
<reference evidence="10 11" key="1">
    <citation type="submission" date="2017-11" db="EMBL/GenBank/DDBJ databases">
        <title>Draft genome sequence of magnetotactic bacterium Magnetospirillum kuznetsovii LBB-42.</title>
        <authorList>
            <person name="Grouzdev D.S."/>
            <person name="Rysina M.S."/>
            <person name="Baslerov R.V."/>
            <person name="Koziaeva V."/>
        </authorList>
    </citation>
    <scope>NUCLEOTIDE SEQUENCE [LARGE SCALE GENOMIC DNA]</scope>
    <source>
        <strain evidence="10 11">LBB-42</strain>
    </source>
</reference>
<dbReference type="Proteomes" id="UP000251075">
    <property type="component" value="Unassembled WGS sequence"/>
</dbReference>
<keyword evidence="3" id="KW-1003">Cell membrane</keyword>
<dbReference type="RefSeq" id="WP_112147322.1">
    <property type="nucleotide sequence ID" value="NZ_PGTO01000031.1"/>
</dbReference>
<evidence type="ECO:0000256" key="4">
    <source>
        <dbReference type="ARBA" id="ARBA00022692"/>
    </source>
</evidence>
<evidence type="ECO:0000256" key="5">
    <source>
        <dbReference type="ARBA" id="ARBA00022989"/>
    </source>
</evidence>
<evidence type="ECO:0000256" key="1">
    <source>
        <dbReference type="ARBA" id="ARBA00004117"/>
    </source>
</evidence>
<evidence type="ECO:0000256" key="6">
    <source>
        <dbReference type="ARBA" id="ARBA00023136"/>
    </source>
</evidence>
<keyword evidence="6 9" id="KW-0472">Membrane</keyword>
<dbReference type="GO" id="GO:0009425">
    <property type="term" value="C:bacterial-type flagellum basal body"/>
    <property type="evidence" value="ECO:0007669"/>
    <property type="project" value="UniProtKB-SubCell"/>
</dbReference>
<protein>
    <recommendedName>
        <fullName evidence="12">Flagellar assembly protein FliO</fullName>
    </recommendedName>
</protein>